<name>A0A2P2PJE2_RHIMU</name>
<dbReference type="EMBL" id="GGEC01074287">
    <property type="protein sequence ID" value="MBX54771.1"/>
    <property type="molecule type" value="Transcribed_RNA"/>
</dbReference>
<organism evidence="1">
    <name type="scientific">Rhizophora mucronata</name>
    <name type="common">Asiatic mangrove</name>
    <dbReference type="NCBI Taxonomy" id="61149"/>
    <lineage>
        <taxon>Eukaryota</taxon>
        <taxon>Viridiplantae</taxon>
        <taxon>Streptophyta</taxon>
        <taxon>Embryophyta</taxon>
        <taxon>Tracheophyta</taxon>
        <taxon>Spermatophyta</taxon>
        <taxon>Magnoliopsida</taxon>
        <taxon>eudicotyledons</taxon>
        <taxon>Gunneridae</taxon>
        <taxon>Pentapetalae</taxon>
        <taxon>rosids</taxon>
        <taxon>fabids</taxon>
        <taxon>Malpighiales</taxon>
        <taxon>Rhizophoraceae</taxon>
        <taxon>Rhizophora</taxon>
    </lineage>
</organism>
<dbReference type="AlphaFoldDB" id="A0A2P2PJE2"/>
<reference evidence="1" key="1">
    <citation type="submission" date="2018-02" db="EMBL/GenBank/DDBJ databases">
        <title>Rhizophora mucronata_Transcriptome.</title>
        <authorList>
            <person name="Meera S.P."/>
            <person name="Sreeshan A."/>
            <person name="Augustine A."/>
        </authorList>
    </citation>
    <scope>NUCLEOTIDE SEQUENCE</scope>
    <source>
        <tissue evidence="1">Leaf</tissue>
    </source>
</reference>
<evidence type="ECO:0000313" key="1">
    <source>
        <dbReference type="EMBL" id="MBX54771.1"/>
    </source>
</evidence>
<sequence>MGSGFGRRSPKVSLPRRLPIHLAMVTRRLRRWRPSLCLELFQCLGSRARWRMQSQYERTFADRKSTVADRCTTSPSTTAMVDVKWQHCAGNGCTCSSGKS</sequence>
<proteinExistence type="predicted"/>
<accession>A0A2P2PJE2</accession>
<protein>
    <submittedName>
        <fullName evidence="1">Uncharacterized protein</fullName>
    </submittedName>
</protein>